<gene>
    <name evidence="4" type="ORF">B841_09280</name>
</gene>
<dbReference type="SUPFAM" id="SSF51419">
    <property type="entry name" value="PLP-binding barrel"/>
    <property type="match status" value="1"/>
</dbReference>
<dbReference type="STRING" id="1224163.B841_09280"/>
<dbReference type="Gene3D" id="2.40.37.10">
    <property type="entry name" value="Lyase, Ornithine Decarboxylase, Chain A, domain 1"/>
    <property type="match status" value="1"/>
</dbReference>
<dbReference type="GO" id="GO:0008836">
    <property type="term" value="F:diaminopimelate decarboxylase activity"/>
    <property type="evidence" value="ECO:0007669"/>
    <property type="project" value="TreeGrafter"/>
</dbReference>
<keyword evidence="5" id="KW-1185">Reference proteome</keyword>
<dbReference type="KEGG" id="cmd:B841_09280"/>
<dbReference type="PATRIC" id="fig|1224163.3.peg.1867"/>
<organism evidence="4 5">
    <name type="scientific">Corynebacterium maris DSM 45190</name>
    <dbReference type="NCBI Taxonomy" id="1224163"/>
    <lineage>
        <taxon>Bacteria</taxon>
        <taxon>Bacillati</taxon>
        <taxon>Actinomycetota</taxon>
        <taxon>Actinomycetes</taxon>
        <taxon>Mycobacteriales</taxon>
        <taxon>Corynebacteriaceae</taxon>
        <taxon>Corynebacterium</taxon>
    </lineage>
</organism>
<comment type="cofactor">
    <cofactor evidence="1">
        <name>pyridoxal 5'-phosphate</name>
        <dbReference type="ChEBI" id="CHEBI:597326"/>
    </cofactor>
</comment>
<evidence type="ECO:0000313" key="5">
    <source>
        <dbReference type="Proteomes" id="UP000015388"/>
    </source>
</evidence>
<reference evidence="4 5" key="1">
    <citation type="submission" date="2012-11" db="EMBL/GenBank/DDBJ databases">
        <title>The complete genome sequence of Corynebacterium maris Coryn-1 (=DSM 45190).</title>
        <authorList>
            <person name="Schaffert L."/>
            <person name="Albersmeier A."/>
            <person name="Kalinowski J."/>
            <person name="Ruckert C."/>
        </authorList>
    </citation>
    <scope>NUCLEOTIDE SEQUENCE [LARGE SCALE GENOMIC DNA]</scope>
    <source>
        <strain evidence="5">Coryn-1</strain>
    </source>
</reference>
<evidence type="ECO:0000259" key="3">
    <source>
        <dbReference type="Pfam" id="PF02784"/>
    </source>
</evidence>
<accession>S5SVS7</accession>
<dbReference type="PANTHER" id="PTHR43727">
    <property type="entry name" value="DIAMINOPIMELATE DECARBOXYLASE"/>
    <property type="match status" value="1"/>
</dbReference>
<dbReference type="SUPFAM" id="SSF50621">
    <property type="entry name" value="Alanine racemase C-terminal domain-like"/>
    <property type="match status" value="1"/>
</dbReference>
<dbReference type="HOGENOM" id="CLU_026444_0_1_11"/>
<dbReference type="InterPro" id="IPR029066">
    <property type="entry name" value="PLP-binding_barrel"/>
</dbReference>
<evidence type="ECO:0000313" key="4">
    <source>
        <dbReference type="EMBL" id="AGS35329.1"/>
    </source>
</evidence>
<dbReference type="PANTHER" id="PTHR43727:SF3">
    <property type="entry name" value="GROUP IV DECARBOXYLASE"/>
    <property type="match status" value="1"/>
</dbReference>
<keyword evidence="2" id="KW-0663">Pyridoxal phosphate</keyword>
<dbReference type="AlphaFoldDB" id="S5SVS7"/>
<sequence>MPYLKMSLQLQGVFAVDRSELFTDLKPPTTPAWVVDEPLLGRFLGNFQRALEKHWPNSILGYSFKTNSLPWLISFMRDRGAWAEVVSDTEYELALRLGYAPDRIVYNGPIKGRERLRRALQEGSIINLDSKREVAWTAELARQWPEEEFAVGLRVNWDLASRVPGESVVGDKDDGRFGFDYQNDEFDDAIAELRAAGVRVSGLHMHRNSFHQSLEVFQASATVAAELITSRELELDWVDVGGGFFGSVEGSPTFDDYVSVIRKVLEPVVDVDKTRLIVEPGGSLVAVPMEFHASVLDVKEINGKTYLVTDASRTDIDPLFRRRRPFAVDLETNSTHTLPTQIVGGFTCMDDDRLTTLEDAPALQIGDRIVFSKVGGYTMCYQSMFIEYLPAVYVRSSDALTLVRRPWGVSDFLQGNAWVDDGRLVDSNTSPAVDDEPEVGLADVQMPYSSVNTI</sequence>
<dbReference type="EMBL" id="CP003924">
    <property type="protein sequence ID" value="AGS35329.1"/>
    <property type="molecule type" value="Genomic_DNA"/>
</dbReference>
<dbReference type="Pfam" id="PF02784">
    <property type="entry name" value="Orn_Arg_deC_N"/>
    <property type="match status" value="1"/>
</dbReference>
<feature type="domain" description="Orn/DAP/Arg decarboxylase 2 N-terminal" evidence="3">
    <location>
        <begin position="49"/>
        <end position="286"/>
    </location>
</feature>
<evidence type="ECO:0000256" key="1">
    <source>
        <dbReference type="ARBA" id="ARBA00001933"/>
    </source>
</evidence>
<dbReference type="GO" id="GO:0009089">
    <property type="term" value="P:lysine biosynthetic process via diaminopimelate"/>
    <property type="evidence" value="ECO:0007669"/>
    <property type="project" value="TreeGrafter"/>
</dbReference>
<dbReference type="eggNOG" id="COG0019">
    <property type="taxonomic scope" value="Bacteria"/>
</dbReference>
<proteinExistence type="predicted"/>
<name>S5SVS7_9CORY</name>
<dbReference type="InterPro" id="IPR022644">
    <property type="entry name" value="De-COase2_N"/>
</dbReference>
<evidence type="ECO:0000256" key="2">
    <source>
        <dbReference type="ARBA" id="ARBA00022898"/>
    </source>
</evidence>
<dbReference type="Proteomes" id="UP000015388">
    <property type="component" value="Chromosome"/>
</dbReference>
<dbReference type="Gene3D" id="3.20.20.10">
    <property type="entry name" value="Alanine racemase"/>
    <property type="match status" value="1"/>
</dbReference>
<protein>
    <submittedName>
        <fullName evidence="4">Diaminopimelate decarboxylase</fullName>
    </submittedName>
</protein>
<dbReference type="InterPro" id="IPR009006">
    <property type="entry name" value="Ala_racemase/Decarboxylase_C"/>
</dbReference>